<comment type="caution">
    <text evidence="2">The sequence shown here is derived from an EMBL/GenBank/DDBJ whole genome shotgun (WGS) entry which is preliminary data.</text>
</comment>
<evidence type="ECO:0000256" key="1">
    <source>
        <dbReference type="SAM" id="Phobius"/>
    </source>
</evidence>
<proteinExistence type="predicted"/>
<organism evidence="2 3">
    <name type="scientific">Rhizophagus irregularis</name>
    <dbReference type="NCBI Taxonomy" id="588596"/>
    <lineage>
        <taxon>Eukaryota</taxon>
        <taxon>Fungi</taxon>
        <taxon>Fungi incertae sedis</taxon>
        <taxon>Mucoromycota</taxon>
        <taxon>Glomeromycotina</taxon>
        <taxon>Glomeromycetes</taxon>
        <taxon>Glomerales</taxon>
        <taxon>Glomeraceae</taxon>
        <taxon>Rhizophagus</taxon>
    </lineage>
</organism>
<sequence length="55" mass="6463">MGVKFYSKKLNIFNNKGFVSYLIILCFKFIDLGAKQRAVTNIFLRKLQLKNHNII</sequence>
<dbReference type="Proteomes" id="UP000232722">
    <property type="component" value="Unassembled WGS sequence"/>
</dbReference>
<protein>
    <submittedName>
        <fullName evidence="2">Uncharacterized protein</fullName>
    </submittedName>
</protein>
<gene>
    <name evidence="2" type="ORF">RhiirA5_447592</name>
</gene>
<keyword evidence="1" id="KW-1133">Transmembrane helix</keyword>
<name>A0A2N0NB34_9GLOM</name>
<keyword evidence="1" id="KW-0472">Membrane</keyword>
<evidence type="ECO:0000313" key="3">
    <source>
        <dbReference type="Proteomes" id="UP000232722"/>
    </source>
</evidence>
<reference evidence="2 3" key="1">
    <citation type="submission" date="2016-04" db="EMBL/GenBank/DDBJ databases">
        <title>Genome analyses suggest a sexual origin of heterokaryosis in a supposedly ancient asexual fungus.</title>
        <authorList>
            <person name="Ropars J."/>
            <person name="Sedzielewska K."/>
            <person name="Noel J."/>
            <person name="Charron P."/>
            <person name="Farinelli L."/>
            <person name="Marton T."/>
            <person name="Kruger M."/>
            <person name="Pelin A."/>
            <person name="Brachmann A."/>
            <person name="Corradi N."/>
        </authorList>
    </citation>
    <scope>NUCLEOTIDE SEQUENCE [LARGE SCALE GENOMIC DNA]</scope>
    <source>
        <strain evidence="2 3">A5</strain>
    </source>
</reference>
<dbReference type="EMBL" id="LLXJ01013822">
    <property type="protein sequence ID" value="PKB91780.1"/>
    <property type="molecule type" value="Genomic_DNA"/>
</dbReference>
<reference evidence="2 3" key="2">
    <citation type="submission" date="2017-09" db="EMBL/GenBank/DDBJ databases">
        <title>Extensive intraspecific genome diversity in a model arbuscular mycorrhizal fungus.</title>
        <authorList>
            <person name="Chen E.C."/>
            <person name="Morin E."/>
            <person name="Beaudet D."/>
            <person name="Noel J."/>
            <person name="Ndikumana S."/>
            <person name="Charron P."/>
            <person name="St-Onge C."/>
            <person name="Giorgi J."/>
            <person name="Grigoriev I.V."/>
            <person name="Roux C."/>
            <person name="Martin F.M."/>
            <person name="Corradi N."/>
        </authorList>
    </citation>
    <scope>NUCLEOTIDE SEQUENCE [LARGE SCALE GENOMIC DNA]</scope>
    <source>
        <strain evidence="2 3">A5</strain>
    </source>
</reference>
<dbReference type="AlphaFoldDB" id="A0A2N0NB34"/>
<evidence type="ECO:0000313" key="2">
    <source>
        <dbReference type="EMBL" id="PKB91780.1"/>
    </source>
</evidence>
<keyword evidence="1" id="KW-0812">Transmembrane</keyword>
<accession>A0A2N0NB34</accession>
<feature type="transmembrane region" description="Helical" evidence="1">
    <location>
        <begin position="12"/>
        <end position="30"/>
    </location>
</feature>